<protein>
    <recommendedName>
        <fullName evidence="2">SNF2 N-terminal domain-containing protein</fullName>
    </recommendedName>
</protein>
<dbReference type="InterPro" id="IPR038718">
    <property type="entry name" value="SNF2-like_sf"/>
</dbReference>
<name>A0A0F9D0L1_9ZZZZ</name>
<dbReference type="Gene3D" id="3.40.50.10810">
    <property type="entry name" value="Tandem AAA-ATPase domain"/>
    <property type="match status" value="1"/>
</dbReference>
<dbReference type="SUPFAM" id="SSF52540">
    <property type="entry name" value="P-loop containing nucleoside triphosphate hydrolases"/>
    <property type="match status" value="1"/>
</dbReference>
<dbReference type="PANTHER" id="PTHR45766">
    <property type="entry name" value="DNA ANNEALING HELICASE AND ENDONUCLEASE ZRANB3 FAMILY MEMBER"/>
    <property type="match status" value="1"/>
</dbReference>
<feature type="non-terminal residue" evidence="3">
    <location>
        <position position="390"/>
    </location>
</feature>
<sequence length="390" mass="44693">MGHQLVALRKAWKPHEFGLFHEMGTGKSYTAVNLAAARFKADLIDALVIICPTPIKSIWYTGEGTWYNDDGELQGSEIEKWCPCDYSCWVYESGDQPSKWSREKRDELKILIIGVESLSIKDGRSIQELEYFQRFHRFMCVVDESSRIKNYKATRTKNVVKVGGWAEYRMILTGTPVTQGLQDLFGQFRFLNAKIVGCKNFTIFKNRYCVMGGFKGKHILGYQFQQDLYDRIQPYVDYVTKKECLDLPEKLTPPSVHVKPTDNQKRVMKQLREEFAMQDGDDQITISTTLERMLRYQQVIGGTFPFEEAGEYHTKPIPGGNPKIEAMMELLSGLPETTKVIIWARFVPEIRYIRATLDAEYGGAATVEFYGATDAESRIANVRSFQSNPE</sequence>
<evidence type="ECO:0000313" key="3">
    <source>
        <dbReference type="EMBL" id="KKL05648.1"/>
    </source>
</evidence>
<dbReference type="AlphaFoldDB" id="A0A0F9D0L1"/>
<dbReference type="GO" id="GO:0006281">
    <property type="term" value="P:DNA repair"/>
    <property type="evidence" value="ECO:0007669"/>
    <property type="project" value="TreeGrafter"/>
</dbReference>
<dbReference type="GO" id="GO:0005524">
    <property type="term" value="F:ATP binding"/>
    <property type="evidence" value="ECO:0007669"/>
    <property type="project" value="InterPro"/>
</dbReference>
<keyword evidence="1" id="KW-0378">Hydrolase</keyword>
<gene>
    <name evidence="3" type="ORF">LCGC14_2603940</name>
</gene>
<dbReference type="GO" id="GO:0016787">
    <property type="term" value="F:hydrolase activity"/>
    <property type="evidence" value="ECO:0007669"/>
    <property type="project" value="UniProtKB-KW"/>
</dbReference>
<dbReference type="Pfam" id="PF00176">
    <property type="entry name" value="SNF2-rel_dom"/>
    <property type="match status" value="1"/>
</dbReference>
<dbReference type="GO" id="GO:0031297">
    <property type="term" value="P:replication fork processing"/>
    <property type="evidence" value="ECO:0007669"/>
    <property type="project" value="TreeGrafter"/>
</dbReference>
<dbReference type="InterPro" id="IPR027417">
    <property type="entry name" value="P-loop_NTPase"/>
</dbReference>
<feature type="domain" description="SNF2 N-terminal" evidence="2">
    <location>
        <begin position="19"/>
        <end position="298"/>
    </location>
</feature>
<dbReference type="EMBL" id="LAZR01044024">
    <property type="protein sequence ID" value="KKL05648.1"/>
    <property type="molecule type" value="Genomic_DNA"/>
</dbReference>
<dbReference type="InterPro" id="IPR000330">
    <property type="entry name" value="SNF2_N"/>
</dbReference>
<dbReference type="PANTHER" id="PTHR45766:SF6">
    <property type="entry name" value="SWI_SNF-RELATED MATRIX-ASSOCIATED ACTIN-DEPENDENT REGULATOR OF CHROMATIN SUBFAMILY A-LIKE PROTEIN 1"/>
    <property type="match status" value="1"/>
</dbReference>
<comment type="caution">
    <text evidence="3">The sequence shown here is derived from an EMBL/GenBank/DDBJ whole genome shotgun (WGS) entry which is preliminary data.</text>
</comment>
<accession>A0A0F9D0L1</accession>
<proteinExistence type="predicted"/>
<evidence type="ECO:0000259" key="2">
    <source>
        <dbReference type="Pfam" id="PF00176"/>
    </source>
</evidence>
<evidence type="ECO:0000256" key="1">
    <source>
        <dbReference type="ARBA" id="ARBA00022801"/>
    </source>
</evidence>
<dbReference type="Gene3D" id="3.40.50.300">
    <property type="entry name" value="P-loop containing nucleotide triphosphate hydrolases"/>
    <property type="match status" value="1"/>
</dbReference>
<organism evidence="3">
    <name type="scientific">marine sediment metagenome</name>
    <dbReference type="NCBI Taxonomy" id="412755"/>
    <lineage>
        <taxon>unclassified sequences</taxon>
        <taxon>metagenomes</taxon>
        <taxon>ecological metagenomes</taxon>
    </lineage>
</organism>
<reference evidence="3" key="1">
    <citation type="journal article" date="2015" name="Nature">
        <title>Complex archaea that bridge the gap between prokaryotes and eukaryotes.</title>
        <authorList>
            <person name="Spang A."/>
            <person name="Saw J.H."/>
            <person name="Jorgensen S.L."/>
            <person name="Zaremba-Niedzwiedzka K."/>
            <person name="Martijn J."/>
            <person name="Lind A.E."/>
            <person name="van Eijk R."/>
            <person name="Schleper C."/>
            <person name="Guy L."/>
            <person name="Ettema T.J."/>
        </authorList>
    </citation>
    <scope>NUCLEOTIDE SEQUENCE</scope>
</reference>